<reference evidence="2 3" key="1">
    <citation type="submission" date="2023-07" db="EMBL/GenBank/DDBJ databases">
        <title>Genomic Encyclopedia of Type Strains, Phase IV (KMG-IV): sequencing the most valuable type-strain genomes for metagenomic binning, comparative biology and taxonomic classification.</title>
        <authorList>
            <person name="Goeker M."/>
        </authorList>
    </citation>
    <scope>NUCLEOTIDE SEQUENCE [LARGE SCALE GENOMIC DNA]</scope>
    <source>
        <strain evidence="2 3">DSM 45903</strain>
    </source>
</reference>
<keyword evidence="1" id="KW-0472">Membrane</keyword>
<organism evidence="2 3">
    <name type="scientific">Desmospora profundinema</name>
    <dbReference type="NCBI Taxonomy" id="1571184"/>
    <lineage>
        <taxon>Bacteria</taxon>
        <taxon>Bacillati</taxon>
        <taxon>Bacillota</taxon>
        <taxon>Bacilli</taxon>
        <taxon>Bacillales</taxon>
        <taxon>Thermoactinomycetaceae</taxon>
        <taxon>Desmospora</taxon>
    </lineage>
</organism>
<evidence type="ECO:0000313" key="2">
    <source>
        <dbReference type="EMBL" id="MDR6225296.1"/>
    </source>
</evidence>
<accession>A0ABU1IKJ9</accession>
<dbReference type="EMBL" id="JAVDQG010000002">
    <property type="protein sequence ID" value="MDR6225296.1"/>
    <property type="molecule type" value="Genomic_DNA"/>
</dbReference>
<gene>
    <name evidence="2" type="ORF">JOE21_001287</name>
</gene>
<dbReference type="Proteomes" id="UP001185012">
    <property type="component" value="Unassembled WGS sequence"/>
</dbReference>
<feature type="transmembrane region" description="Helical" evidence="1">
    <location>
        <begin position="38"/>
        <end position="60"/>
    </location>
</feature>
<evidence type="ECO:0000256" key="1">
    <source>
        <dbReference type="SAM" id="Phobius"/>
    </source>
</evidence>
<proteinExistence type="predicted"/>
<dbReference type="PROSITE" id="PS51257">
    <property type="entry name" value="PROKAR_LIPOPROTEIN"/>
    <property type="match status" value="1"/>
</dbReference>
<keyword evidence="1" id="KW-0812">Transmembrane</keyword>
<feature type="transmembrane region" description="Helical" evidence="1">
    <location>
        <begin position="6"/>
        <end position="26"/>
    </location>
</feature>
<comment type="caution">
    <text evidence="2">The sequence shown here is derived from an EMBL/GenBank/DDBJ whole genome shotgun (WGS) entry which is preliminary data.</text>
</comment>
<evidence type="ECO:0008006" key="4">
    <source>
        <dbReference type="Google" id="ProtNLM"/>
    </source>
</evidence>
<keyword evidence="3" id="KW-1185">Reference proteome</keyword>
<keyword evidence="1" id="KW-1133">Transmembrane helix</keyword>
<dbReference type="RefSeq" id="WP_309863723.1">
    <property type="nucleotide sequence ID" value="NZ_JAVDQG010000002.1"/>
</dbReference>
<evidence type="ECO:0000313" key="3">
    <source>
        <dbReference type="Proteomes" id="UP001185012"/>
    </source>
</evidence>
<protein>
    <recommendedName>
        <fullName evidence="4">Asparagine synthase</fullName>
    </recommendedName>
</protein>
<name>A0ABU1IKJ9_9BACL</name>
<sequence length="64" mass="6864">MAKRGFWTVLIGLLVSLVGVSCLYGGERARSRHQMETCAGWGVLGFGVAHILMGSIAAVMGRER</sequence>